<dbReference type="STRING" id="1802074.A3J15_02895"/>
<dbReference type="InterPro" id="IPR013824">
    <property type="entry name" value="Topo_IA_cen_sub1"/>
</dbReference>
<evidence type="ECO:0000259" key="2">
    <source>
        <dbReference type="PROSITE" id="PS52039"/>
    </source>
</evidence>
<evidence type="ECO:0000313" key="3">
    <source>
        <dbReference type="EMBL" id="OGK56498.1"/>
    </source>
</evidence>
<dbReference type="PROSITE" id="PS52039">
    <property type="entry name" value="TOPO_IA_2"/>
    <property type="match status" value="1"/>
</dbReference>
<dbReference type="Pfam" id="PF01396">
    <property type="entry name" value="Zn_ribbon_Top1"/>
    <property type="match status" value="2"/>
</dbReference>
<dbReference type="SUPFAM" id="SSF56712">
    <property type="entry name" value="Prokaryotic type I DNA topoisomerase"/>
    <property type="match status" value="1"/>
</dbReference>
<dbReference type="InterPro" id="IPR023405">
    <property type="entry name" value="Topo_IA_core_domain"/>
</dbReference>
<organism evidence="3 4">
    <name type="scientific">Candidatus Roizmanbacteria bacterium RIFCSPLOWO2_02_FULL_38_10</name>
    <dbReference type="NCBI Taxonomy" id="1802074"/>
    <lineage>
        <taxon>Bacteria</taxon>
        <taxon>Candidatus Roizmaniibacteriota</taxon>
    </lineage>
</organism>
<comment type="caution">
    <text evidence="3">The sequence shown here is derived from an EMBL/GenBank/DDBJ whole genome shotgun (WGS) entry which is preliminary data.</text>
</comment>
<dbReference type="GO" id="GO:0006265">
    <property type="term" value="P:DNA topological change"/>
    <property type="evidence" value="ECO:0007669"/>
    <property type="project" value="InterPro"/>
</dbReference>
<feature type="domain" description="Topo IA-type catalytic" evidence="2">
    <location>
        <begin position="1"/>
        <end position="139"/>
    </location>
</feature>
<keyword evidence="1" id="KW-0413">Isomerase</keyword>
<gene>
    <name evidence="3" type="ORF">A3J15_02895</name>
</gene>
<dbReference type="Pfam" id="PF01131">
    <property type="entry name" value="Topoisom_bac"/>
    <property type="match status" value="1"/>
</dbReference>
<sequence length="241" mass="27672">MKIYGDQTLKTASVDVINQGDKLKLKNLYFIDSETQAPPRYNEASLIKTLEEKGIGRPSTFAPTVSVIQERNYVEKKEGKFYPTLLGSKICDYLSSAFKNFFSIDFTAKMENELDAIAAGSKDMISVLDSYYLPFNKILEIEKKDKTFIDIEEKTTEKCPKCGKMLVFRFSKFGKFYACSGYPSCKFTKAFFETINPPCPKCQGKILIKYTKRKRKFYGCSNYPKCDFAAWRLDQISKPQQ</sequence>
<dbReference type="Gene3D" id="3.30.65.10">
    <property type="entry name" value="Bacterial Topoisomerase I, domain 1"/>
    <property type="match status" value="2"/>
</dbReference>
<dbReference type="InterPro" id="IPR000380">
    <property type="entry name" value="Topo_IA"/>
</dbReference>
<proteinExistence type="predicted"/>
<name>A0A1F7JLM8_9BACT</name>
<dbReference type="InterPro" id="IPR013498">
    <property type="entry name" value="Topo_IA_Znf"/>
</dbReference>
<protein>
    <recommendedName>
        <fullName evidence="2">Topo IA-type catalytic domain-containing protein</fullName>
    </recommendedName>
</protein>
<dbReference type="EMBL" id="MGAY01000035">
    <property type="protein sequence ID" value="OGK56498.1"/>
    <property type="molecule type" value="Genomic_DNA"/>
</dbReference>
<evidence type="ECO:0000313" key="4">
    <source>
        <dbReference type="Proteomes" id="UP000176376"/>
    </source>
</evidence>
<dbReference type="Gene3D" id="2.70.20.10">
    <property type="entry name" value="Topoisomerase I, domain 3"/>
    <property type="match status" value="1"/>
</dbReference>
<dbReference type="PANTHER" id="PTHR42785">
    <property type="entry name" value="DNA TOPOISOMERASE, TYPE IA, CORE"/>
    <property type="match status" value="1"/>
</dbReference>
<dbReference type="GO" id="GO:0003917">
    <property type="term" value="F:DNA topoisomerase type I (single strand cut, ATP-independent) activity"/>
    <property type="evidence" value="ECO:0007669"/>
    <property type="project" value="InterPro"/>
</dbReference>
<reference evidence="3 4" key="1">
    <citation type="journal article" date="2016" name="Nat. Commun.">
        <title>Thousands of microbial genomes shed light on interconnected biogeochemical processes in an aquifer system.</title>
        <authorList>
            <person name="Anantharaman K."/>
            <person name="Brown C.T."/>
            <person name="Hug L.A."/>
            <person name="Sharon I."/>
            <person name="Castelle C.J."/>
            <person name="Probst A.J."/>
            <person name="Thomas B.C."/>
            <person name="Singh A."/>
            <person name="Wilkins M.J."/>
            <person name="Karaoz U."/>
            <person name="Brodie E.L."/>
            <person name="Williams K.H."/>
            <person name="Hubbard S.S."/>
            <person name="Banfield J.F."/>
        </authorList>
    </citation>
    <scope>NUCLEOTIDE SEQUENCE [LARGE SCALE GENOMIC DNA]</scope>
</reference>
<dbReference type="GO" id="GO:0005694">
    <property type="term" value="C:chromosome"/>
    <property type="evidence" value="ECO:0007669"/>
    <property type="project" value="InterPro"/>
</dbReference>
<dbReference type="AlphaFoldDB" id="A0A1F7JLM8"/>
<evidence type="ECO:0000256" key="1">
    <source>
        <dbReference type="ARBA" id="ARBA00023235"/>
    </source>
</evidence>
<dbReference type="InterPro" id="IPR013825">
    <property type="entry name" value="Topo_IA_cen_sub2"/>
</dbReference>
<accession>A0A1F7JLM8</accession>
<dbReference type="GO" id="GO:0003677">
    <property type="term" value="F:DNA binding"/>
    <property type="evidence" value="ECO:0007669"/>
    <property type="project" value="InterPro"/>
</dbReference>
<dbReference type="PANTHER" id="PTHR42785:SF1">
    <property type="entry name" value="DNA TOPOISOMERASE"/>
    <property type="match status" value="1"/>
</dbReference>
<dbReference type="Gene3D" id="1.10.460.10">
    <property type="entry name" value="Topoisomerase I, domain 2"/>
    <property type="match status" value="1"/>
</dbReference>
<dbReference type="InterPro" id="IPR013497">
    <property type="entry name" value="Topo_IA_cen"/>
</dbReference>
<dbReference type="Proteomes" id="UP000176376">
    <property type="component" value="Unassembled WGS sequence"/>
</dbReference>
<dbReference type="SUPFAM" id="SSF57783">
    <property type="entry name" value="Zinc beta-ribbon"/>
    <property type="match status" value="1"/>
</dbReference>